<evidence type="ECO:0000313" key="1">
    <source>
        <dbReference type="EMBL" id="ERN10394.1"/>
    </source>
</evidence>
<sequence length="121" mass="13121">MRQLVRAHEKHSLDGNLSDGDAALPLSHLNFMNMCVETHPNHGETVVVDVNQLEAIVAAAGLTEVMVDVADVPRYPNNVVSIDTEARINAIVDVKHVAIGVSIIKDATNMNSKYELCRGCC</sequence>
<evidence type="ECO:0000313" key="2">
    <source>
        <dbReference type="Proteomes" id="UP000017836"/>
    </source>
</evidence>
<name>W1PRD5_AMBTC</name>
<dbReference type="AlphaFoldDB" id="W1PRD5"/>
<dbReference type="Proteomes" id="UP000017836">
    <property type="component" value="Unassembled WGS sequence"/>
</dbReference>
<dbReference type="HOGENOM" id="CLU_2041184_0_0_1"/>
<dbReference type="Gramene" id="ERN10394">
    <property type="protein sequence ID" value="ERN10394"/>
    <property type="gene ID" value="AMTR_s00026p00144200"/>
</dbReference>
<dbReference type="EMBL" id="KI392852">
    <property type="protein sequence ID" value="ERN10394.1"/>
    <property type="molecule type" value="Genomic_DNA"/>
</dbReference>
<protein>
    <submittedName>
        <fullName evidence="1">Uncharacterized protein</fullName>
    </submittedName>
</protein>
<organism evidence="1 2">
    <name type="scientific">Amborella trichopoda</name>
    <dbReference type="NCBI Taxonomy" id="13333"/>
    <lineage>
        <taxon>Eukaryota</taxon>
        <taxon>Viridiplantae</taxon>
        <taxon>Streptophyta</taxon>
        <taxon>Embryophyta</taxon>
        <taxon>Tracheophyta</taxon>
        <taxon>Spermatophyta</taxon>
        <taxon>Magnoliopsida</taxon>
        <taxon>Amborellales</taxon>
        <taxon>Amborellaceae</taxon>
        <taxon>Amborella</taxon>
    </lineage>
</organism>
<gene>
    <name evidence="1" type="ORF">AMTR_s00026p00144200</name>
</gene>
<proteinExistence type="predicted"/>
<accession>W1PRD5</accession>
<reference evidence="2" key="1">
    <citation type="journal article" date="2013" name="Science">
        <title>The Amborella genome and the evolution of flowering plants.</title>
        <authorList>
            <consortium name="Amborella Genome Project"/>
        </authorList>
    </citation>
    <scope>NUCLEOTIDE SEQUENCE [LARGE SCALE GENOMIC DNA]</scope>
</reference>
<keyword evidence="2" id="KW-1185">Reference proteome</keyword>